<name>C6B087_RHILS</name>
<evidence type="ECO:0000313" key="2">
    <source>
        <dbReference type="Proteomes" id="UP000002256"/>
    </source>
</evidence>
<proteinExistence type="predicted"/>
<dbReference type="KEGG" id="rlg:Rleg_0195"/>
<accession>C6B087</accession>
<gene>
    <name evidence="1" type="ordered locus">Rleg_0195</name>
</gene>
<reference evidence="1 2" key="1">
    <citation type="journal article" date="2010" name="Stand. Genomic Sci.">
        <title>Complete genome sequence of Rhizobium leguminosarum bv. trifolii strain WSM1325, an effective microsymbiont of annual Mediterranean clovers.</title>
        <authorList>
            <person name="Reeve W."/>
            <person name="O'Hara G."/>
            <person name="Chain P."/>
            <person name="Ardley J."/>
            <person name="Brau L."/>
            <person name="Nandesena K."/>
            <person name="Tiwari R."/>
            <person name="Copeland A."/>
            <person name="Nolan M."/>
            <person name="Han C."/>
            <person name="Brettin T."/>
            <person name="Land M."/>
            <person name="Ovchinikova G."/>
            <person name="Ivanova N."/>
            <person name="Mavromatis K."/>
            <person name="Markowitz V."/>
            <person name="Kyrpides N."/>
            <person name="Melino V."/>
            <person name="Denton M."/>
            <person name="Yates R."/>
            <person name="Howieson J."/>
        </authorList>
    </citation>
    <scope>NUCLEOTIDE SEQUENCE [LARGE SCALE GENOMIC DNA]</scope>
    <source>
        <strain evidence="1 2">WSM1325</strain>
    </source>
</reference>
<dbReference type="Proteomes" id="UP000002256">
    <property type="component" value="Chromosome"/>
</dbReference>
<dbReference type="EMBL" id="CP001622">
    <property type="protein sequence ID" value="ACS54506.1"/>
    <property type="molecule type" value="Genomic_DNA"/>
</dbReference>
<sequence>MESGARVEFTVYCHEIISASDVGLHFAATLAKSKAEVGEYRKALRTINPTGEPLGTLAIYEMVLRMPDVATMVDLLNSPESLLRTCLMSRKLVALTAD</sequence>
<evidence type="ECO:0000313" key="1">
    <source>
        <dbReference type="EMBL" id="ACS54506.1"/>
    </source>
</evidence>
<protein>
    <submittedName>
        <fullName evidence="1">Uncharacterized protein</fullName>
    </submittedName>
</protein>
<dbReference type="HOGENOM" id="CLU_2331739_0_0_5"/>
<dbReference type="AlphaFoldDB" id="C6B087"/>
<organism evidence="1 2">
    <name type="scientific">Rhizobium leguminosarum bv. trifolii (strain WSM1325)</name>
    <dbReference type="NCBI Taxonomy" id="395491"/>
    <lineage>
        <taxon>Bacteria</taxon>
        <taxon>Pseudomonadati</taxon>
        <taxon>Pseudomonadota</taxon>
        <taxon>Alphaproteobacteria</taxon>
        <taxon>Hyphomicrobiales</taxon>
        <taxon>Rhizobiaceae</taxon>
        <taxon>Rhizobium/Agrobacterium group</taxon>
        <taxon>Rhizobium</taxon>
    </lineage>
</organism>